<name>A0A1R4JRD7_9MICC</name>
<accession>A0A1R4JRD7</accession>
<dbReference type="Proteomes" id="UP000196230">
    <property type="component" value="Unassembled WGS sequence"/>
</dbReference>
<dbReference type="PANTHER" id="PTHR32243:SF18">
    <property type="entry name" value="INNER MEMBRANE ABC TRANSPORTER PERMEASE PROTEIN YCJP"/>
    <property type="match status" value="1"/>
</dbReference>
<dbReference type="AlphaFoldDB" id="A0A1R4JRD7"/>
<dbReference type="Gene3D" id="1.10.3720.10">
    <property type="entry name" value="MetI-like"/>
    <property type="match status" value="1"/>
</dbReference>
<sequence>MSTVATPDKSGNAPDTSAHGRTEAGRSAAPPARKKSGTGRITLGWWVLTVLIGIWCLFPVFSILATSFKTPSDLSNGRLLPTSWSTVNYEEIFVGGSRELFLTALRNSVGISVIATVVAVVLATLCAYAIARLDFPGKRLVLTVSLMVSMFPVISLVTPLFNVWRTIGLYDTWLGLIIPYLSLTLPISIWTLAAFFKQIPWELDQAAQVDGATPLQAFRKVIVPLAAPGVFTTAIIAFFIAWNDFVYGISLTSTEAARPVPAALAFFTGASQFESPTGAISAAAIIVTIPIVLLVLFFQKQIVAGLTNGAVKG</sequence>
<dbReference type="InterPro" id="IPR050901">
    <property type="entry name" value="BP-dep_ABC_trans_perm"/>
</dbReference>
<keyword evidence="6 7" id="KW-0472">Membrane</keyword>
<evidence type="ECO:0000256" key="4">
    <source>
        <dbReference type="ARBA" id="ARBA00022692"/>
    </source>
</evidence>
<proteinExistence type="inferred from homology"/>
<feature type="transmembrane region" description="Helical" evidence="7">
    <location>
        <begin position="173"/>
        <end position="196"/>
    </location>
</feature>
<evidence type="ECO:0000256" key="1">
    <source>
        <dbReference type="ARBA" id="ARBA00004651"/>
    </source>
</evidence>
<dbReference type="SUPFAM" id="SSF161098">
    <property type="entry name" value="MetI-like"/>
    <property type="match status" value="1"/>
</dbReference>
<dbReference type="InterPro" id="IPR000515">
    <property type="entry name" value="MetI-like"/>
</dbReference>
<evidence type="ECO:0000256" key="2">
    <source>
        <dbReference type="ARBA" id="ARBA00022448"/>
    </source>
</evidence>
<evidence type="ECO:0000256" key="3">
    <source>
        <dbReference type="ARBA" id="ARBA00022475"/>
    </source>
</evidence>
<dbReference type="CDD" id="cd06261">
    <property type="entry name" value="TM_PBP2"/>
    <property type="match status" value="1"/>
</dbReference>
<keyword evidence="2 7" id="KW-0813">Transport</keyword>
<evidence type="ECO:0000256" key="5">
    <source>
        <dbReference type="ARBA" id="ARBA00022989"/>
    </source>
</evidence>
<feature type="domain" description="ABC transmembrane type-1" evidence="9">
    <location>
        <begin position="105"/>
        <end position="298"/>
    </location>
</feature>
<feature type="transmembrane region" description="Helical" evidence="7">
    <location>
        <begin position="279"/>
        <end position="298"/>
    </location>
</feature>
<gene>
    <name evidence="10" type="ORF">FM125_10130</name>
</gene>
<dbReference type="GO" id="GO:0005886">
    <property type="term" value="C:plasma membrane"/>
    <property type="evidence" value="ECO:0007669"/>
    <property type="project" value="UniProtKB-SubCell"/>
</dbReference>
<evidence type="ECO:0000313" key="10">
    <source>
        <dbReference type="EMBL" id="SJN34557.1"/>
    </source>
</evidence>
<feature type="transmembrane region" description="Helical" evidence="7">
    <location>
        <begin position="43"/>
        <end position="65"/>
    </location>
</feature>
<evidence type="ECO:0000256" key="6">
    <source>
        <dbReference type="ARBA" id="ARBA00023136"/>
    </source>
</evidence>
<feature type="region of interest" description="Disordered" evidence="8">
    <location>
        <begin position="1"/>
        <end position="36"/>
    </location>
</feature>
<feature type="transmembrane region" description="Helical" evidence="7">
    <location>
        <begin position="140"/>
        <end position="161"/>
    </location>
</feature>
<organism evidence="10 11">
    <name type="scientific">Micrococcus lylae</name>
    <dbReference type="NCBI Taxonomy" id="1273"/>
    <lineage>
        <taxon>Bacteria</taxon>
        <taxon>Bacillati</taxon>
        <taxon>Actinomycetota</taxon>
        <taxon>Actinomycetes</taxon>
        <taxon>Micrococcales</taxon>
        <taxon>Micrococcaceae</taxon>
        <taxon>Micrococcus</taxon>
    </lineage>
</organism>
<dbReference type="PANTHER" id="PTHR32243">
    <property type="entry name" value="MALTOSE TRANSPORT SYSTEM PERMEASE-RELATED"/>
    <property type="match status" value="1"/>
</dbReference>
<dbReference type="PROSITE" id="PS50928">
    <property type="entry name" value="ABC_TM1"/>
    <property type="match status" value="1"/>
</dbReference>
<comment type="similarity">
    <text evidence="7">Belongs to the binding-protein-dependent transport system permease family.</text>
</comment>
<evidence type="ECO:0000313" key="11">
    <source>
        <dbReference type="Proteomes" id="UP000196230"/>
    </source>
</evidence>
<keyword evidence="3" id="KW-1003">Cell membrane</keyword>
<dbReference type="Pfam" id="PF00528">
    <property type="entry name" value="BPD_transp_1"/>
    <property type="match status" value="1"/>
</dbReference>
<dbReference type="EMBL" id="FUKP01000067">
    <property type="protein sequence ID" value="SJN34557.1"/>
    <property type="molecule type" value="Genomic_DNA"/>
</dbReference>
<keyword evidence="4 7" id="KW-0812">Transmembrane</keyword>
<evidence type="ECO:0000259" key="9">
    <source>
        <dbReference type="PROSITE" id="PS50928"/>
    </source>
</evidence>
<feature type="transmembrane region" description="Helical" evidence="7">
    <location>
        <begin position="221"/>
        <end position="242"/>
    </location>
</feature>
<dbReference type="GO" id="GO:0055085">
    <property type="term" value="P:transmembrane transport"/>
    <property type="evidence" value="ECO:0007669"/>
    <property type="project" value="InterPro"/>
</dbReference>
<keyword evidence="5 7" id="KW-1133">Transmembrane helix</keyword>
<reference evidence="10 11" key="1">
    <citation type="submission" date="2017-02" db="EMBL/GenBank/DDBJ databases">
        <authorList>
            <person name="Peterson S.W."/>
        </authorList>
    </citation>
    <scope>NUCLEOTIDE SEQUENCE [LARGE SCALE GENOMIC DNA]</scope>
    <source>
        <strain evidence="10 11">2B3F</strain>
    </source>
</reference>
<evidence type="ECO:0000256" key="7">
    <source>
        <dbReference type="RuleBase" id="RU363032"/>
    </source>
</evidence>
<dbReference type="InterPro" id="IPR035906">
    <property type="entry name" value="MetI-like_sf"/>
</dbReference>
<protein>
    <submittedName>
        <fullName evidence="10">Binding-protein-dependent transport systems inner membrane component</fullName>
    </submittedName>
</protein>
<feature type="transmembrane region" description="Helical" evidence="7">
    <location>
        <begin position="109"/>
        <end position="131"/>
    </location>
</feature>
<evidence type="ECO:0000256" key="8">
    <source>
        <dbReference type="SAM" id="MobiDB-lite"/>
    </source>
</evidence>
<comment type="subcellular location">
    <subcellularLocation>
        <location evidence="1 7">Cell membrane</location>
        <topology evidence="1 7">Multi-pass membrane protein</topology>
    </subcellularLocation>
</comment>